<reference evidence="11" key="1">
    <citation type="submission" date="2011-08" db="EMBL/GenBank/DDBJ databases">
        <title>The draft genome of Latimeria chalumnae.</title>
        <authorList>
            <person name="Di Palma F."/>
            <person name="Alfoldi J."/>
            <person name="Johnson J."/>
            <person name="Berlin A."/>
            <person name="Gnerre S."/>
            <person name="Jaffe D."/>
            <person name="MacCallum I."/>
            <person name="Young S."/>
            <person name="Walker B.J."/>
            <person name="Lander E."/>
            <person name="Lindblad-Toh K."/>
        </authorList>
    </citation>
    <scope>NUCLEOTIDE SEQUENCE [LARGE SCALE GENOMIC DNA]</scope>
    <source>
        <strain evidence="11">Wild caught</strain>
    </source>
</reference>
<evidence type="ECO:0000256" key="5">
    <source>
        <dbReference type="ARBA" id="ARBA00023054"/>
    </source>
</evidence>
<dbReference type="Gene3D" id="1.20.5.1700">
    <property type="match status" value="1"/>
</dbReference>
<dbReference type="InParanoid" id="H3B175"/>
<dbReference type="GO" id="GO:0005737">
    <property type="term" value="C:cytoplasm"/>
    <property type="evidence" value="ECO:0007669"/>
    <property type="project" value="TreeGrafter"/>
</dbReference>
<dbReference type="Proteomes" id="UP000008672">
    <property type="component" value="Unassembled WGS sequence"/>
</dbReference>
<dbReference type="EMBL" id="AFYH01076622">
    <property type="status" value="NOT_ANNOTATED_CDS"/>
    <property type="molecule type" value="Genomic_DNA"/>
</dbReference>
<comment type="similarity">
    <text evidence="2">Belongs to the TACC family.</text>
</comment>
<evidence type="ECO:0000313" key="10">
    <source>
        <dbReference type="Ensembl" id="ENSLACP00000015646.1"/>
    </source>
</evidence>
<feature type="compositionally biased region" description="Polar residues" evidence="8">
    <location>
        <begin position="284"/>
        <end position="294"/>
    </location>
</feature>
<evidence type="ECO:0000256" key="4">
    <source>
        <dbReference type="ARBA" id="ARBA00022553"/>
    </source>
</evidence>
<dbReference type="EMBL" id="AFYH01076619">
    <property type="status" value="NOT_ANNOTATED_CDS"/>
    <property type="molecule type" value="Genomic_DNA"/>
</dbReference>
<feature type="compositionally biased region" description="Polar residues" evidence="8">
    <location>
        <begin position="27"/>
        <end position="36"/>
    </location>
</feature>
<name>H3B175_LATCH</name>
<dbReference type="EMBL" id="AFYH01076621">
    <property type="status" value="NOT_ANNOTATED_CDS"/>
    <property type="molecule type" value="Genomic_DNA"/>
</dbReference>
<feature type="region of interest" description="Disordered" evidence="8">
    <location>
        <begin position="27"/>
        <end position="50"/>
    </location>
</feature>
<dbReference type="PANTHER" id="PTHR13924">
    <property type="entry name" value="TRANSFORMING ACIDIC COILED-COIL CONTAINING PROTEIN 1/2"/>
    <property type="match status" value="1"/>
</dbReference>
<dbReference type="InterPro" id="IPR039915">
    <property type="entry name" value="TACC"/>
</dbReference>
<keyword evidence="6" id="KW-0206">Cytoskeleton</keyword>
<dbReference type="FunCoup" id="H3B175">
    <property type="interactions" value="957"/>
</dbReference>
<evidence type="ECO:0000259" key="9">
    <source>
        <dbReference type="Pfam" id="PF05010"/>
    </source>
</evidence>
<dbReference type="Pfam" id="PF25777">
    <property type="entry name" value="Aurora-A_bind_TACC3"/>
    <property type="match status" value="1"/>
</dbReference>
<keyword evidence="3" id="KW-0963">Cytoplasm</keyword>
<evidence type="ECO:0000256" key="1">
    <source>
        <dbReference type="ARBA" id="ARBA00004245"/>
    </source>
</evidence>
<dbReference type="Pfam" id="PF05010">
    <property type="entry name" value="TACC_C"/>
    <property type="match status" value="1"/>
</dbReference>
<evidence type="ECO:0000256" key="2">
    <source>
        <dbReference type="ARBA" id="ARBA00009423"/>
    </source>
</evidence>
<dbReference type="GO" id="GO:0021987">
    <property type="term" value="P:cerebral cortex development"/>
    <property type="evidence" value="ECO:0007669"/>
    <property type="project" value="TreeGrafter"/>
</dbReference>
<reference evidence="10" key="3">
    <citation type="submission" date="2025-09" db="UniProtKB">
        <authorList>
            <consortium name="Ensembl"/>
        </authorList>
    </citation>
    <scope>IDENTIFICATION</scope>
</reference>
<keyword evidence="11" id="KW-1185">Reference proteome</keyword>
<dbReference type="Ensembl" id="ENSLACT00000015754.1">
    <property type="protein sequence ID" value="ENSLACP00000015646.1"/>
    <property type="gene ID" value="ENSLACG00000013773.1"/>
</dbReference>
<dbReference type="EMBL" id="AFYH01076623">
    <property type="status" value="NOT_ANNOTATED_CDS"/>
    <property type="molecule type" value="Genomic_DNA"/>
</dbReference>
<dbReference type="STRING" id="7897.ENSLACP00000015646"/>
<keyword evidence="5 7" id="KW-0175">Coiled coil</keyword>
<dbReference type="HOGENOM" id="CLU_013959_0_0_1"/>
<dbReference type="EMBL" id="AFYH01076620">
    <property type="status" value="NOT_ANNOTATED_CDS"/>
    <property type="molecule type" value="Genomic_DNA"/>
</dbReference>
<evidence type="ECO:0000256" key="6">
    <source>
        <dbReference type="ARBA" id="ARBA00023212"/>
    </source>
</evidence>
<dbReference type="OMA" id="HRAEEEC"/>
<reference evidence="10" key="2">
    <citation type="submission" date="2025-08" db="UniProtKB">
        <authorList>
            <consortium name="Ensembl"/>
        </authorList>
    </citation>
    <scope>IDENTIFICATION</scope>
</reference>
<evidence type="ECO:0000256" key="7">
    <source>
        <dbReference type="SAM" id="Coils"/>
    </source>
</evidence>
<dbReference type="EMBL" id="AFYH01076624">
    <property type="status" value="NOT_ANNOTATED_CDS"/>
    <property type="molecule type" value="Genomic_DNA"/>
</dbReference>
<feature type="region of interest" description="Disordered" evidence="8">
    <location>
        <begin position="282"/>
        <end position="387"/>
    </location>
</feature>
<dbReference type="GO" id="GO:0005856">
    <property type="term" value="C:cytoskeleton"/>
    <property type="evidence" value="ECO:0007669"/>
    <property type="project" value="UniProtKB-SubCell"/>
</dbReference>
<sequence length="882" mass="98667">MSLQINDENLGELITADPFDFQLTTPHTSGRSSILRPSQKDNLLPKSTGKPIKVTFQTPMRDPQTRKILFSDMAKMLDISTLDNCMDGLENPQLNTAASNEFGQLEQISSIFLKPAPYPDDELPVKSLGAYNIDFDNLEDIDPFGSSSQVQNSLPKLVKSPVKVSKCPKESFPENSSEVLLDAFLVDPVVNNFDPKFMSSEVEVSPEEADTVIVFSNEMVSSNDILQLAVTEGDVPFTDPFIFNEKNMDPFASAGKIQNSPPKTSYRFDPNKIDSINPFKSEVSKLQNSPSESSETAKPEPMKLEFDFSDGSTIKKPPPKKLGKRLGDKVLHKKAADENELHEKEVEDENAGTRKVPVSKMLKEAAASEGKKETLRNSKPHANDLPVSEASYKFDPNFNPFGGGSKICNSPKQSVEDTTEVKDETRSKEQPITLNLAAAQNEIHENTPTGDTPVKNDTSEDFDTVLKLSNTTGHATNEDKLALENITKSHLEETEKVKTEFFVKTADRMFINDPTTPPASDFSAELFKPATESFPVQGFDQPIEIDYLEQFGTTSFQESVLRKQSLYLKFDPLLRDSPRNMKAGNHLSKTCIPILFSSSLLALESLMETENPGGESVHIEEKPKGLDLLGTFPVAGTAILVPDTSPADSTGISPFLLPTTTAEDAIFEILKYSQKDMDAAIEKVRLEVREKELETLELKKKNEKLHAEYLEMGKIVAEFEGVITGMLGISQARKELLRGNLMYNLFLRTQEKKEVKLNLQKSPSELFSRWLRQVSTSLFFSFFKNNEEALKKCVQDYLARIKKEEGRYQALKAHAEEKLHQANEEIAQVRSRFKAESVALQASLRKEQMKVQSLERSLEQKAKENDELTKICDDLISKMEKI</sequence>
<dbReference type="InterPro" id="IPR007707">
    <property type="entry name" value="TACC_C"/>
</dbReference>
<dbReference type="eggNOG" id="ENOG502QQ1G">
    <property type="taxonomic scope" value="Eukaryota"/>
</dbReference>
<dbReference type="GeneTree" id="ENSGT00940000158858"/>
<keyword evidence="4" id="KW-0597">Phosphoprotein</keyword>
<feature type="domain" description="Transforming acidic coiled-coil-containing protein C-terminal" evidence="9">
    <location>
        <begin position="672"/>
        <end position="876"/>
    </location>
</feature>
<evidence type="ECO:0000256" key="8">
    <source>
        <dbReference type="SAM" id="MobiDB-lite"/>
    </source>
</evidence>
<dbReference type="InterPro" id="IPR057663">
    <property type="entry name" value="TACC3_Aurora-A_bind"/>
</dbReference>
<proteinExistence type="inferred from homology"/>
<dbReference type="GO" id="GO:0007052">
    <property type="term" value="P:mitotic spindle organization"/>
    <property type="evidence" value="ECO:0007669"/>
    <property type="project" value="InterPro"/>
</dbReference>
<feature type="compositionally biased region" description="Basic and acidic residues" evidence="8">
    <location>
        <begin position="325"/>
        <end position="345"/>
    </location>
</feature>
<organism evidence="10 11">
    <name type="scientific">Latimeria chalumnae</name>
    <name type="common">Coelacanth</name>
    <dbReference type="NCBI Taxonomy" id="7897"/>
    <lineage>
        <taxon>Eukaryota</taxon>
        <taxon>Metazoa</taxon>
        <taxon>Chordata</taxon>
        <taxon>Craniata</taxon>
        <taxon>Vertebrata</taxon>
        <taxon>Euteleostomi</taxon>
        <taxon>Coelacanthiformes</taxon>
        <taxon>Coelacanthidae</taxon>
        <taxon>Latimeria</taxon>
    </lineage>
</organism>
<dbReference type="FunFam" id="1.20.5.1700:FF:000001">
    <property type="entry name" value="Transforming acidic coiled-coil-containing protein 1 isoform 2"/>
    <property type="match status" value="1"/>
</dbReference>
<dbReference type="PANTHER" id="PTHR13924:SF4">
    <property type="entry name" value="TRANSFORMING ACIDIC COILED-COIL-CONTAINING PROTEIN 3"/>
    <property type="match status" value="1"/>
</dbReference>
<dbReference type="AlphaFoldDB" id="H3B175"/>
<comment type="subcellular location">
    <subcellularLocation>
        <location evidence="1">Cytoplasm</location>
        <location evidence="1">Cytoskeleton</location>
    </subcellularLocation>
</comment>
<evidence type="ECO:0000256" key="3">
    <source>
        <dbReference type="ARBA" id="ARBA00022490"/>
    </source>
</evidence>
<protein>
    <recommendedName>
        <fullName evidence="9">Transforming acidic coiled-coil-containing protein C-terminal domain-containing protein</fullName>
    </recommendedName>
</protein>
<dbReference type="GO" id="GO:0007097">
    <property type="term" value="P:nuclear migration"/>
    <property type="evidence" value="ECO:0007669"/>
    <property type="project" value="TreeGrafter"/>
</dbReference>
<feature type="coiled-coil region" evidence="7">
    <location>
        <begin position="794"/>
        <end position="878"/>
    </location>
</feature>
<evidence type="ECO:0000313" key="11">
    <source>
        <dbReference type="Proteomes" id="UP000008672"/>
    </source>
</evidence>
<feature type="coiled-coil region" evidence="7">
    <location>
        <begin position="681"/>
        <end position="708"/>
    </location>
</feature>
<dbReference type="Bgee" id="ENSLACG00000013773">
    <property type="expression patterns" value="Expressed in pectoral fin and 2 other cell types or tissues"/>
</dbReference>
<accession>H3B175</accession>
<feature type="compositionally biased region" description="Basic and acidic residues" evidence="8">
    <location>
        <begin position="295"/>
        <end position="306"/>
    </location>
</feature>